<evidence type="ECO:0000313" key="2">
    <source>
        <dbReference type="Proteomes" id="UP000182178"/>
    </source>
</evidence>
<dbReference type="Proteomes" id="UP000182178">
    <property type="component" value="Unassembled WGS sequence"/>
</dbReference>
<protein>
    <submittedName>
        <fullName evidence="1">Uncharacterized protein</fullName>
    </submittedName>
</protein>
<proteinExistence type="predicted"/>
<organism evidence="1 2">
    <name type="scientific">Chelatococcus sambhunathii</name>
    <dbReference type="NCBI Taxonomy" id="363953"/>
    <lineage>
        <taxon>Bacteria</taxon>
        <taxon>Pseudomonadati</taxon>
        <taxon>Pseudomonadota</taxon>
        <taxon>Alphaproteobacteria</taxon>
        <taxon>Hyphomicrobiales</taxon>
        <taxon>Chelatococcaceae</taxon>
        <taxon>Chelatococcus</taxon>
    </lineage>
</organism>
<keyword evidence="2" id="KW-1185">Reference proteome</keyword>
<comment type="caution">
    <text evidence="1">The sequence shown here is derived from an EMBL/GenBank/DDBJ whole genome shotgun (WGS) entry which is preliminary data.</text>
</comment>
<dbReference type="Pfam" id="PF19654">
    <property type="entry name" value="DUF6157"/>
    <property type="match status" value="1"/>
</dbReference>
<evidence type="ECO:0000313" key="1">
    <source>
        <dbReference type="EMBL" id="CUA91061.1"/>
    </source>
</evidence>
<sequence length="133" mass="14907">MHSTNYFNTLILVSPDCLVNVGTVPQKPGTIAAIQYDILSERPYQMTSDDLLIMAEARRKGVKHEKLAEFEKAYFSRPHACLRASPLVRSYGWGIHHDTSGRIALVGCETEEYARLVGDPRVRKVSGMRSSRA</sequence>
<accession>A0ABP2AC59</accession>
<name>A0ABP2AC59_9HYPH</name>
<dbReference type="InterPro" id="IPR046155">
    <property type="entry name" value="DUF6157"/>
</dbReference>
<gene>
    <name evidence="1" type="ORF">Ga0061061_11828</name>
</gene>
<reference evidence="1 2" key="1">
    <citation type="submission" date="2015-08" db="EMBL/GenBank/DDBJ databases">
        <authorList>
            <person name="Varghese N."/>
        </authorList>
    </citation>
    <scope>NUCLEOTIDE SEQUENCE [LARGE SCALE GENOMIC DNA]</scope>
    <source>
        <strain evidence="1 2">DSM 18167</strain>
    </source>
</reference>
<dbReference type="EMBL" id="CYHC01000018">
    <property type="protein sequence ID" value="CUA91061.1"/>
    <property type="molecule type" value="Genomic_DNA"/>
</dbReference>